<comment type="caution">
    <text evidence="2">The sequence shown here is derived from an EMBL/GenBank/DDBJ whole genome shotgun (WGS) entry which is preliminary data.</text>
</comment>
<evidence type="ECO:0000313" key="3">
    <source>
        <dbReference type="Proteomes" id="UP000821853"/>
    </source>
</evidence>
<evidence type="ECO:0000313" key="2">
    <source>
        <dbReference type="EMBL" id="KAH9369184.1"/>
    </source>
</evidence>
<protein>
    <submittedName>
        <fullName evidence="2">Uncharacterized protein</fullName>
    </submittedName>
</protein>
<dbReference type="PANTHER" id="PTHR24110:SF3">
    <property type="entry name" value="CENTROSOMAL PROTEIN OF 78 KDA"/>
    <property type="match status" value="1"/>
</dbReference>
<dbReference type="InterPro" id="IPR026212">
    <property type="entry name" value="Cep78"/>
</dbReference>
<feature type="compositionally biased region" description="Basic and acidic residues" evidence="1">
    <location>
        <begin position="461"/>
        <end position="484"/>
    </location>
</feature>
<dbReference type="VEuPathDB" id="VectorBase:HLOH_044348"/>
<dbReference type="OMA" id="CERESVH"/>
<dbReference type="AlphaFoldDB" id="A0A9J6G3T3"/>
<feature type="region of interest" description="Disordered" evidence="1">
    <location>
        <begin position="239"/>
        <end position="311"/>
    </location>
</feature>
<dbReference type="PRINTS" id="PR02062">
    <property type="entry name" value="CENTROSOME78"/>
</dbReference>
<feature type="compositionally biased region" description="Pro residues" evidence="1">
    <location>
        <begin position="265"/>
        <end position="279"/>
    </location>
</feature>
<dbReference type="SMART" id="SM00368">
    <property type="entry name" value="LRR_RI"/>
    <property type="match status" value="5"/>
</dbReference>
<dbReference type="PANTHER" id="PTHR24110">
    <property type="entry name" value="CENTROSOMAL PROTEIN OF 78 KDA"/>
    <property type="match status" value="1"/>
</dbReference>
<dbReference type="InterPro" id="IPR032675">
    <property type="entry name" value="LRR_dom_sf"/>
</dbReference>
<dbReference type="EMBL" id="JABSTR010000004">
    <property type="protein sequence ID" value="KAH9369184.1"/>
    <property type="molecule type" value="Genomic_DNA"/>
</dbReference>
<keyword evidence="3" id="KW-1185">Reference proteome</keyword>
<dbReference type="Proteomes" id="UP000821853">
    <property type="component" value="Chromosome 2"/>
</dbReference>
<organism evidence="2 3">
    <name type="scientific">Haemaphysalis longicornis</name>
    <name type="common">Bush tick</name>
    <dbReference type="NCBI Taxonomy" id="44386"/>
    <lineage>
        <taxon>Eukaryota</taxon>
        <taxon>Metazoa</taxon>
        <taxon>Ecdysozoa</taxon>
        <taxon>Arthropoda</taxon>
        <taxon>Chelicerata</taxon>
        <taxon>Arachnida</taxon>
        <taxon>Acari</taxon>
        <taxon>Parasitiformes</taxon>
        <taxon>Ixodida</taxon>
        <taxon>Ixodoidea</taxon>
        <taxon>Ixodidae</taxon>
        <taxon>Haemaphysalinae</taxon>
        <taxon>Haemaphysalis</taxon>
    </lineage>
</organism>
<dbReference type="Pfam" id="PF13516">
    <property type="entry name" value="LRR_6"/>
    <property type="match status" value="2"/>
</dbReference>
<accession>A0A9J6G3T3</accession>
<feature type="compositionally biased region" description="Low complexity" evidence="1">
    <location>
        <begin position="563"/>
        <end position="572"/>
    </location>
</feature>
<dbReference type="GO" id="GO:0044782">
    <property type="term" value="P:cilium organization"/>
    <property type="evidence" value="ECO:0007669"/>
    <property type="project" value="TreeGrafter"/>
</dbReference>
<feature type="compositionally biased region" description="Polar residues" evidence="1">
    <location>
        <begin position="343"/>
        <end position="359"/>
    </location>
</feature>
<feature type="compositionally biased region" description="Basic and acidic residues" evidence="1">
    <location>
        <begin position="543"/>
        <end position="562"/>
    </location>
</feature>
<dbReference type="GO" id="GO:0036064">
    <property type="term" value="C:ciliary basal body"/>
    <property type="evidence" value="ECO:0007669"/>
    <property type="project" value="TreeGrafter"/>
</dbReference>
<name>A0A9J6G3T3_HAELO</name>
<feature type="compositionally biased region" description="Polar residues" evidence="1">
    <location>
        <begin position="445"/>
        <end position="458"/>
    </location>
</feature>
<dbReference type="OrthoDB" id="78308at2759"/>
<feature type="region of interest" description="Disordered" evidence="1">
    <location>
        <begin position="342"/>
        <end position="405"/>
    </location>
</feature>
<feature type="compositionally biased region" description="Polar residues" evidence="1">
    <location>
        <begin position="606"/>
        <end position="622"/>
    </location>
</feature>
<proteinExistence type="predicted"/>
<dbReference type="Gene3D" id="3.80.10.10">
    <property type="entry name" value="Ribonuclease Inhibitor"/>
    <property type="match status" value="2"/>
</dbReference>
<sequence>MSNKYRFKVVFQLVQKVQQSIHVPPLFTPDNLRAFCAALAEHLKGNPRLRRLELAGFPFSLAHLQELAGGLRASTSLTSLSLDGCSLGKPGLEVLCQTVREKGGLRELSLCGCRLRGVETEPLAWLLRQQSLGGQGALWQGVLRRGALPLDALGGLRRLSLCRNPLGDAGLLPLVEALGDNLCLRALDLQNCNLGNAGAAALLDLLANNRVLEVVDVRHNQDIAASLCSSLCFSAHQKAQGAQGKSMGRSSSLDRAATKRGAPLRPGPRSPSPKKPPGPKSGAPTKAIEAHHAKAPSKHRQPLFTSSPVTKTVTTSTPLTAASAEPFQQFVESQAEKIISEMRSASDSVAEQPSLSGISSIAPKRKGEHHTETPASARTANDDSPMEKRSSKAFSDALADLSPIESSKRLSEMLAFSKEPSKILPSPSGSPHFFTLDSDANSAKYQSDFASGTSSPSAVSEAERKGSSSMHRKGDSKSSSKGGKDLSSSRIPERPQNSKSSSKSSKSSHDSTLVSSIVEELASDDSSRSKHKPAALDSAKQITDQDRKQFPSEKRDRHDTKSLSDALSLSLSQMPSKSFDVDTADITVSSIYSTAQQGERSRRSAKSPSQRHSTPTFDNSAAQGMFEVIATPSNISLSRNALGSVNTFHPWHNDSASTGGK</sequence>
<evidence type="ECO:0000256" key="1">
    <source>
        <dbReference type="SAM" id="MobiDB-lite"/>
    </source>
</evidence>
<reference evidence="2 3" key="1">
    <citation type="journal article" date="2020" name="Cell">
        <title>Large-Scale Comparative Analyses of Tick Genomes Elucidate Their Genetic Diversity and Vector Capacities.</title>
        <authorList>
            <consortium name="Tick Genome and Microbiome Consortium (TIGMIC)"/>
            <person name="Jia N."/>
            <person name="Wang J."/>
            <person name="Shi W."/>
            <person name="Du L."/>
            <person name="Sun Y."/>
            <person name="Zhan W."/>
            <person name="Jiang J.F."/>
            <person name="Wang Q."/>
            <person name="Zhang B."/>
            <person name="Ji P."/>
            <person name="Bell-Sakyi L."/>
            <person name="Cui X.M."/>
            <person name="Yuan T.T."/>
            <person name="Jiang B.G."/>
            <person name="Yang W.F."/>
            <person name="Lam T.T."/>
            <person name="Chang Q.C."/>
            <person name="Ding S.J."/>
            <person name="Wang X.J."/>
            <person name="Zhu J.G."/>
            <person name="Ruan X.D."/>
            <person name="Zhao L."/>
            <person name="Wei J.T."/>
            <person name="Ye R.Z."/>
            <person name="Que T.C."/>
            <person name="Du C.H."/>
            <person name="Zhou Y.H."/>
            <person name="Cheng J.X."/>
            <person name="Dai P.F."/>
            <person name="Guo W.B."/>
            <person name="Han X.H."/>
            <person name="Huang E.J."/>
            <person name="Li L.F."/>
            <person name="Wei W."/>
            <person name="Gao Y.C."/>
            <person name="Liu J.Z."/>
            <person name="Shao H.Z."/>
            <person name="Wang X."/>
            <person name="Wang C.C."/>
            <person name="Yang T.C."/>
            <person name="Huo Q.B."/>
            <person name="Li W."/>
            <person name="Chen H.Y."/>
            <person name="Chen S.E."/>
            <person name="Zhou L.G."/>
            <person name="Ni X.B."/>
            <person name="Tian J.H."/>
            <person name="Sheng Y."/>
            <person name="Liu T."/>
            <person name="Pan Y.S."/>
            <person name="Xia L.Y."/>
            <person name="Li J."/>
            <person name="Zhao F."/>
            <person name="Cao W.C."/>
        </authorList>
    </citation>
    <scope>NUCLEOTIDE SEQUENCE [LARGE SCALE GENOMIC DNA]</scope>
    <source>
        <strain evidence="2">HaeL-2018</strain>
    </source>
</reference>
<dbReference type="SUPFAM" id="SSF52047">
    <property type="entry name" value="RNI-like"/>
    <property type="match status" value="1"/>
</dbReference>
<dbReference type="GO" id="GO:0005813">
    <property type="term" value="C:centrosome"/>
    <property type="evidence" value="ECO:0007669"/>
    <property type="project" value="TreeGrafter"/>
</dbReference>
<feature type="region of interest" description="Disordered" evidence="1">
    <location>
        <begin position="445"/>
        <end position="624"/>
    </location>
</feature>
<dbReference type="InterPro" id="IPR001611">
    <property type="entry name" value="Leu-rich_rpt"/>
</dbReference>
<feature type="compositionally biased region" description="Polar residues" evidence="1">
    <location>
        <begin position="586"/>
        <end position="598"/>
    </location>
</feature>
<gene>
    <name evidence="2" type="ORF">HPB48_016899</name>
</gene>